<evidence type="ECO:0000313" key="1">
    <source>
        <dbReference type="EMBL" id="UXZ43239.1"/>
    </source>
</evidence>
<organism evidence="1 2">
    <name type="scientific">Pseudomonas soli</name>
    <dbReference type="NCBI Taxonomy" id="1306993"/>
    <lineage>
        <taxon>Bacteria</taxon>
        <taxon>Pseudomonadati</taxon>
        <taxon>Pseudomonadota</taxon>
        <taxon>Gammaproteobacteria</taxon>
        <taxon>Pseudomonadales</taxon>
        <taxon>Pseudomonadaceae</taxon>
        <taxon>Pseudomonas</taxon>
    </lineage>
</organism>
<accession>A0AAJ5SR96</accession>
<dbReference type="RefSeq" id="WP_123902483.1">
    <property type="nucleotide sequence ID" value="NZ_CATKPM010000070.1"/>
</dbReference>
<dbReference type="AlphaFoldDB" id="A0AAJ5SR96"/>
<dbReference type="EMBL" id="CP083803">
    <property type="protein sequence ID" value="UXZ43239.1"/>
    <property type="molecule type" value="Genomic_DNA"/>
</dbReference>
<gene>
    <name evidence="1" type="ORF">K7K07_14240</name>
</gene>
<proteinExistence type="predicted"/>
<name>A0AAJ5SR96_9PSED</name>
<reference evidence="1" key="1">
    <citation type="submission" date="2021-08" db="EMBL/GenBank/DDBJ databases">
        <authorList>
            <person name="Yaryura P.M."/>
            <person name="Bianco M.I."/>
            <person name="Morais C."/>
            <person name="Setubal J.C."/>
        </authorList>
    </citation>
    <scope>NUCLEOTIDE SEQUENCE</scope>
    <source>
        <strain evidence="1">AP1</strain>
    </source>
</reference>
<sequence>MAITVGSALSPAGFASPAQGVCRRWRTTRKNLNDINWPAETVRDKALQEPRKTTVLTPLCRHQLDNHFFDAQLTSNFKLLFLKDFLTNKANFKKIPNKLTNNACRTIRKLLRM</sequence>
<evidence type="ECO:0000313" key="2">
    <source>
        <dbReference type="Proteomes" id="UP001209279"/>
    </source>
</evidence>
<protein>
    <submittedName>
        <fullName evidence="1">Uncharacterized protein</fullName>
    </submittedName>
</protein>
<dbReference type="Proteomes" id="UP001209279">
    <property type="component" value="Chromosome"/>
</dbReference>